<dbReference type="InterPro" id="IPR005263">
    <property type="entry name" value="DapA"/>
</dbReference>
<comment type="subcellular location">
    <subcellularLocation>
        <location evidence="12">Cytoplasm</location>
    </subcellularLocation>
</comment>
<dbReference type="InterPro" id="IPR013785">
    <property type="entry name" value="Aldolase_TIM"/>
</dbReference>
<evidence type="ECO:0000256" key="14">
    <source>
        <dbReference type="PIRSR" id="PIRSR001365-1"/>
    </source>
</evidence>
<dbReference type="CDD" id="cd00950">
    <property type="entry name" value="DHDPS"/>
    <property type="match status" value="1"/>
</dbReference>
<comment type="caution">
    <text evidence="16">The sequence shown here is derived from an EMBL/GenBank/DDBJ whole genome shotgun (WGS) entry which is preliminary data.</text>
</comment>
<evidence type="ECO:0000256" key="5">
    <source>
        <dbReference type="ARBA" id="ARBA00022490"/>
    </source>
</evidence>
<accession>A0A4R6TT13</accession>
<dbReference type="PROSITE" id="PS00666">
    <property type="entry name" value="DHDPS_2"/>
    <property type="match status" value="1"/>
</dbReference>
<dbReference type="GO" id="GO:0005829">
    <property type="term" value="C:cytosol"/>
    <property type="evidence" value="ECO:0007669"/>
    <property type="project" value="TreeGrafter"/>
</dbReference>
<keyword evidence="6 12" id="KW-0028">Amino-acid biosynthesis</keyword>
<dbReference type="EMBL" id="SNYI01000002">
    <property type="protein sequence ID" value="TDQ31630.1"/>
    <property type="molecule type" value="Genomic_DNA"/>
</dbReference>
<dbReference type="NCBIfam" id="TIGR00674">
    <property type="entry name" value="dapA"/>
    <property type="match status" value="1"/>
</dbReference>
<feature type="active site" description="Schiff-base intermediate with substrate" evidence="12 14">
    <location>
        <position position="163"/>
    </location>
</feature>
<dbReference type="InterPro" id="IPR002220">
    <property type="entry name" value="DapA-like"/>
</dbReference>
<dbReference type="Gene3D" id="3.20.20.70">
    <property type="entry name" value="Aldolase class I"/>
    <property type="match status" value="1"/>
</dbReference>
<dbReference type="OrthoDB" id="9782828at2"/>
<dbReference type="GO" id="GO:0019877">
    <property type="term" value="P:diaminopimelate biosynthetic process"/>
    <property type="evidence" value="ECO:0007669"/>
    <property type="project" value="UniProtKB-UniRule"/>
</dbReference>
<evidence type="ECO:0000256" key="4">
    <source>
        <dbReference type="ARBA" id="ARBA00012086"/>
    </source>
</evidence>
<dbReference type="UniPathway" id="UPA00034">
    <property type="reaction ID" value="UER00017"/>
</dbReference>
<dbReference type="SUPFAM" id="SSF51569">
    <property type="entry name" value="Aldolase"/>
    <property type="match status" value="1"/>
</dbReference>
<feature type="binding site" evidence="12 15">
    <location>
        <position position="205"/>
    </location>
    <ligand>
        <name>pyruvate</name>
        <dbReference type="ChEBI" id="CHEBI:15361"/>
    </ligand>
</feature>
<keyword evidence="17" id="KW-1185">Reference proteome</keyword>
<dbReference type="Pfam" id="PF00701">
    <property type="entry name" value="DHDPS"/>
    <property type="match status" value="1"/>
</dbReference>
<comment type="subunit">
    <text evidence="12">Homotetramer; dimer of dimers.</text>
</comment>
<dbReference type="EC" id="4.3.3.7" evidence="4 12"/>
<dbReference type="GO" id="GO:0009089">
    <property type="term" value="P:lysine biosynthetic process via diaminopimelate"/>
    <property type="evidence" value="ECO:0007669"/>
    <property type="project" value="UniProtKB-UniRule"/>
</dbReference>
<evidence type="ECO:0000256" key="15">
    <source>
        <dbReference type="PIRSR" id="PIRSR001365-2"/>
    </source>
</evidence>
<feature type="site" description="Part of a proton relay during catalysis" evidence="12">
    <location>
        <position position="46"/>
    </location>
</feature>
<evidence type="ECO:0000256" key="8">
    <source>
        <dbReference type="ARBA" id="ARBA00023154"/>
    </source>
</evidence>
<evidence type="ECO:0000256" key="12">
    <source>
        <dbReference type="HAMAP-Rule" id="MF_00418"/>
    </source>
</evidence>
<dbReference type="Proteomes" id="UP000295468">
    <property type="component" value="Unassembled WGS sequence"/>
</dbReference>
<keyword evidence="5 12" id="KW-0963">Cytoplasm</keyword>
<dbReference type="HAMAP" id="MF_00418">
    <property type="entry name" value="DapA"/>
    <property type="match status" value="1"/>
</dbReference>
<keyword evidence="8 12" id="KW-0457">Lysine biosynthesis</keyword>
<evidence type="ECO:0000256" key="9">
    <source>
        <dbReference type="ARBA" id="ARBA00023239"/>
    </source>
</evidence>
<organism evidence="16 17">
    <name type="scientific">Zeaxanthinibacter enoshimensis</name>
    <dbReference type="NCBI Taxonomy" id="392009"/>
    <lineage>
        <taxon>Bacteria</taxon>
        <taxon>Pseudomonadati</taxon>
        <taxon>Bacteroidota</taxon>
        <taxon>Flavobacteriia</taxon>
        <taxon>Flavobacteriales</taxon>
        <taxon>Flavobacteriaceae</taxon>
        <taxon>Zeaxanthinibacter</taxon>
    </lineage>
</organism>
<dbReference type="SMART" id="SM01130">
    <property type="entry name" value="DHDPS"/>
    <property type="match status" value="1"/>
</dbReference>
<dbReference type="GO" id="GO:0008840">
    <property type="term" value="F:4-hydroxy-tetrahydrodipicolinate synthase activity"/>
    <property type="evidence" value="ECO:0007669"/>
    <property type="project" value="UniProtKB-UniRule"/>
</dbReference>
<proteinExistence type="inferred from homology"/>
<comment type="caution">
    <text evidence="12">Was originally thought to be a dihydrodipicolinate synthase (DHDPS), catalyzing the condensation of (S)-aspartate-beta-semialdehyde [(S)-ASA] and pyruvate to dihydrodipicolinate (DHDP). However, it was shown in E.coli that the product of the enzymatic reaction is not dihydrodipicolinate but in fact (4S)-4-hydroxy-2,3,4,5-tetrahydro-(2S)-dipicolinic acid (HTPA), and that the consecutive dehydration reaction leading to DHDP is not spontaneous but catalyzed by DapB.</text>
</comment>
<dbReference type="PRINTS" id="PR00146">
    <property type="entry name" value="DHPICSNTHASE"/>
</dbReference>
<name>A0A4R6TT13_9FLAO</name>
<gene>
    <name evidence="12" type="primary">dapA</name>
    <name evidence="16" type="ORF">CLV82_2339</name>
</gene>
<evidence type="ECO:0000256" key="2">
    <source>
        <dbReference type="ARBA" id="ARBA00005120"/>
    </source>
</evidence>
<evidence type="ECO:0000256" key="10">
    <source>
        <dbReference type="ARBA" id="ARBA00023270"/>
    </source>
</evidence>
<evidence type="ECO:0000256" key="13">
    <source>
        <dbReference type="PIRNR" id="PIRNR001365"/>
    </source>
</evidence>
<evidence type="ECO:0000256" key="3">
    <source>
        <dbReference type="ARBA" id="ARBA00007592"/>
    </source>
</evidence>
<dbReference type="PANTHER" id="PTHR12128">
    <property type="entry name" value="DIHYDRODIPICOLINATE SYNTHASE"/>
    <property type="match status" value="1"/>
</dbReference>
<evidence type="ECO:0000313" key="17">
    <source>
        <dbReference type="Proteomes" id="UP000295468"/>
    </source>
</evidence>
<comment type="function">
    <text evidence="1 12">Catalyzes the condensation of (S)-aspartate-beta-semialdehyde [(S)-ASA] and pyruvate to 4-hydroxy-tetrahydrodipicolinate (HTPA).</text>
</comment>
<dbReference type="PANTHER" id="PTHR12128:SF66">
    <property type="entry name" value="4-HYDROXY-2-OXOGLUTARATE ALDOLASE, MITOCHONDRIAL"/>
    <property type="match status" value="1"/>
</dbReference>
<dbReference type="RefSeq" id="WP_133644438.1">
    <property type="nucleotide sequence ID" value="NZ_SNYI01000002.1"/>
</dbReference>
<keyword evidence="10 12" id="KW-0704">Schiff base</keyword>
<evidence type="ECO:0000256" key="11">
    <source>
        <dbReference type="ARBA" id="ARBA00047836"/>
    </source>
</evidence>
<feature type="active site" description="Proton donor/acceptor" evidence="12 14">
    <location>
        <position position="135"/>
    </location>
</feature>
<dbReference type="AlphaFoldDB" id="A0A4R6TT13"/>
<comment type="catalytic activity">
    <reaction evidence="11 12">
        <text>L-aspartate 4-semialdehyde + pyruvate = (2S,4S)-4-hydroxy-2,3,4,5-tetrahydrodipicolinate + H2O + H(+)</text>
        <dbReference type="Rhea" id="RHEA:34171"/>
        <dbReference type="ChEBI" id="CHEBI:15361"/>
        <dbReference type="ChEBI" id="CHEBI:15377"/>
        <dbReference type="ChEBI" id="CHEBI:15378"/>
        <dbReference type="ChEBI" id="CHEBI:67139"/>
        <dbReference type="ChEBI" id="CHEBI:537519"/>
        <dbReference type="EC" id="4.3.3.7"/>
    </reaction>
</comment>
<sequence length="295" mass="31808">MEALYGTGVALITPFNADFTIDVEALKQVVEHCIAGGVDYLVVLGTTGESVTLAKSEKQLVIKTVIEQNSGRLPLVLGVGGNNTFQLVDELKSTNLEPFKAVLSVSPYYNKPTQEGIYRHYKMLAEASAIPIILYNVPSRTGSNVLPETVLRLAELPNIVAVKEASGNMEQVNKIIGKKPEDFMVISGDDITALETVLSGGSGVISVIAQGLPSEFSKMIRLGLEHVEDEAFAMHEEMKEGMELIFKEGNPAGIKAMMAAQGLCNPEVRLPLVPATRELTAQIAGFMKSFKTIQA</sequence>
<evidence type="ECO:0000256" key="1">
    <source>
        <dbReference type="ARBA" id="ARBA00003294"/>
    </source>
</evidence>
<dbReference type="InterPro" id="IPR020625">
    <property type="entry name" value="Schiff_base-form_aldolases_AS"/>
</dbReference>
<protein>
    <recommendedName>
        <fullName evidence="4 12">4-hydroxy-tetrahydrodipicolinate synthase</fullName>
        <shortName evidence="12">HTPA synthase</shortName>
        <ecNumber evidence="4 12">4.3.3.7</ecNumber>
    </recommendedName>
</protein>
<evidence type="ECO:0000256" key="6">
    <source>
        <dbReference type="ARBA" id="ARBA00022605"/>
    </source>
</evidence>
<comment type="similarity">
    <text evidence="3 12 13">Belongs to the DapA family.</text>
</comment>
<feature type="site" description="Part of a proton relay during catalysis" evidence="12">
    <location>
        <position position="109"/>
    </location>
</feature>
<reference evidence="16 17" key="1">
    <citation type="submission" date="2019-03" db="EMBL/GenBank/DDBJ databases">
        <title>Genomic Encyclopedia of Archaeal and Bacterial Type Strains, Phase II (KMG-II): from individual species to whole genera.</title>
        <authorList>
            <person name="Goeker M."/>
        </authorList>
    </citation>
    <scope>NUCLEOTIDE SEQUENCE [LARGE SCALE GENOMIC DNA]</scope>
    <source>
        <strain evidence="16 17">DSM 18435</strain>
    </source>
</reference>
<feature type="binding site" evidence="12 15">
    <location>
        <position position="47"/>
    </location>
    <ligand>
        <name>pyruvate</name>
        <dbReference type="ChEBI" id="CHEBI:15361"/>
    </ligand>
</feature>
<keyword evidence="9 12" id="KW-0456">Lyase</keyword>
<evidence type="ECO:0000313" key="16">
    <source>
        <dbReference type="EMBL" id="TDQ31630.1"/>
    </source>
</evidence>
<dbReference type="PIRSF" id="PIRSF001365">
    <property type="entry name" value="DHDPS"/>
    <property type="match status" value="1"/>
</dbReference>
<keyword evidence="7 12" id="KW-0220">Diaminopimelate biosynthesis</keyword>
<evidence type="ECO:0000256" key="7">
    <source>
        <dbReference type="ARBA" id="ARBA00022915"/>
    </source>
</evidence>
<comment type="pathway">
    <text evidence="2 12">Amino-acid biosynthesis; L-lysine biosynthesis via DAP pathway; (S)-tetrahydrodipicolinate from L-aspartate: step 3/4.</text>
</comment>